<evidence type="ECO:0000256" key="1">
    <source>
        <dbReference type="SAM" id="MobiDB-lite"/>
    </source>
</evidence>
<dbReference type="Pfam" id="PF10691">
    <property type="entry name" value="DUF2497"/>
    <property type="match status" value="1"/>
</dbReference>
<protein>
    <recommendedName>
        <fullName evidence="3">DUF2497 domain-containing protein</fullName>
    </recommendedName>
</protein>
<dbReference type="EMBL" id="LR026963">
    <property type="protein sequence ID" value="VBB69062.1"/>
    <property type="molecule type" value="Genomic_DNA"/>
</dbReference>
<sequence length="175" mass="19506">MTDDRFPQELSVEDMLASIRRILSADEEALQAAPKKKASEQKKQMFGSNEDVLELTNDMLVDVNEKESIASLPLHPRSDTGSSEESEGDEGDERLISPPTAALSAAALSELARVVRERNLTLSHRDITLEVLVQETLRPLLKAWLDEHLSTVVERIVAREIENLVHHTDKGSKQS</sequence>
<organism evidence="2">
    <name type="scientific">invertebrate metagenome</name>
    <dbReference type="NCBI Taxonomy" id="1711999"/>
    <lineage>
        <taxon>unclassified sequences</taxon>
        <taxon>metagenomes</taxon>
        <taxon>organismal metagenomes</taxon>
    </lineage>
</organism>
<dbReference type="InterPro" id="IPR019632">
    <property type="entry name" value="DUF2497"/>
</dbReference>
<evidence type="ECO:0008006" key="3">
    <source>
        <dbReference type="Google" id="ProtNLM"/>
    </source>
</evidence>
<evidence type="ECO:0000313" key="2">
    <source>
        <dbReference type="EMBL" id="VBB69062.1"/>
    </source>
</evidence>
<reference evidence="2" key="1">
    <citation type="submission" date="2018-10" db="EMBL/GenBank/DDBJ databases">
        <authorList>
            <person name="Gruber-Vodicka H."/>
            <person name="Jaeckle O."/>
        </authorList>
    </citation>
    <scope>NUCLEOTIDE SEQUENCE</scope>
</reference>
<proteinExistence type="predicted"/>
<feature type="compositionally biased region" description="Acidic residues" evidence="1">
    <location>
        <begin position="82"/>
        <end position="92"/>
    </location>
</feature>
<accession>A0A484HBA8</accession>
<gene>
    <name evidence="2" type="ORF">RIEGSTA812A_PEG_535</name>
</gene>
<name>A0A484HBA8_9ZZZZ</name>
<feature type="region of interest" description="Disordered" evidence="1">
    <location>
        <begin position="66"/>
        <end position="99"/>
    </location>
</feature>
<dbReference type="AlphaFoldDB" id="A0A484HBA8"/>